<evidence type="ECO:0000256" key="8">
    <source>
        <dbReference type="ARBA" id="ARBA00047811"/>
    </source>
</evidence>
<keyword evidence="13" id="KW-1185">Reference proteome</keyword>
<feature type="compositionally biased region" description="Basic and acidic residues" evidence="10">
    <location>
        <begin position="176"/>
        <end position="230"/>
    </location>
</feature>
<evidence type="ECO:0000313" key="12">
    <source>
        <dbReference type="EMBL" id="GMR36587.1"/>
    </source>
</evidence>
<dbReference type="InterPro" id="IPR011009">
    <property type="entry name" value="Kinase-like_dom_sf"/>
</dbReference>
<dbReference type="PROSITE" id="PS50011">
    <property type="entry name" value="PROTEIN_KINASE_DOM"/>
    <property type="match status" value="1"/>
</dbReference>
<dbReference type="PROSITE" id="PS00108">
    <property type="entry name" value="PROTEIN_KINASE_ST"/>
    <property type="match status" value="1"/>
</dbReference>
<dbReference type="Proteomes" id="UP001328107">
    <property type="component" value="Unassembled WGS sequence"/>
</dbReference>
<dbReference type="FunFam" id="1.10.510.10:FF:000533">
    <property type="entry name" value="cyclin-dependent kinase 10"/>
    <property type="match status" value="1"/>
</dbReference>
<dbReference type="InterPro" id="IPR045267">
    <property type="entry name" value="CDK11/PITSLRE_STKc"/>
</dbReference>
<keyword evidence="7" id="KW-0067">ATP-binding</keyword>
<keyword evidence="6" id="KW-0418">Kinase</keyword>
<evidence type="ECO:0000313" key="13">
    <source>
        <dbReference type="Proteomes" id="UP001328107"/>
    </source>
</evidence>
<feature type="region of interest" description="Disordered" evidence="10">
    <location>
        <begin position="679"/>
        <end position="698"/>
    </location>
</feature>
<comment type="similarity">
    <text evidence="1">Belongs to the protein kinase superfamily. CMGC Ser/Thr protein kinase family. CDC2/CDKX subfamily.</text>
</comment>
<dbReference type="Gene3D" id="3.30.200.20">
    <property type="entry name" value="Phosphorylase Kinase, domain 1"/>
    <property type="match status" value="1"/>
</dbReference>
<feature type="compositionally biased region" description="Basic and acidic residues" evidence="10">
    <location>
        <begin position="241"/>
        <end position="260"/>
    </location>
</feature>
<evidence type="ECO:0000256" key="2">
    <source>
        <dbReference type="ARBA" id="ARBA00012425"/>
    </source>
</evidence>
<feature type="compositionally biased region" description="Basic and acidic residues" evidence="10">
    <location>
        <begin position="96"/>
        <end position="148"/>
    </location>
</feature>
<proteinExistence type="inferred from homology"/>
<dbReference type="EC" id="2.7.11.22" evidence="2"/>
<evidence type="ECO:0000256" key="7">
    <source>
        <dbReference type="ARBA" id="ARBA00022840"/>
    </source>
</evidence>
<comment type="catalytic activity">
    <reaction evidence="9">
        <text>L-seryl-[protein] + ATP = O-phospho-L-seryl-[protein] + ADP + H(+)</text>
        <dbReference type="Rhea" id="RHEA:17989"/>
        <dbReference type="Rhea" id="RHEA-COMP:9863"/>
        <dbReference type="Rhea" id="RHEA-COMP:11604"/>
        <dbReference type="ChEBI" id="CHEBI:15378"/>
        <dbReference type="ChEBI" id="CHEBI:29999"/>
        <dbReference type="ChEBI" id="CHEBI:30616"/>
        <dbReference type="ChEBI" id="CHEBI:83421"/>
        <dbReference type="ChEBI" id="CHEBI:456216"/>
        <dbReference type="EC" id="2.7.11.22"/>
    </reaction>
</comment>
<keyword evidence="3" id="KW-0723">Serine/threonine-protein kinase</keyword>
<feature type="compositionally biased region" description="Basic residues" evidence="10">
    <location>
        <begin position="149"/>
        <end position="159"/>
    </location>
</feature>
<dbReference type="FunFam" id="3.30.200.20:FF:000054">
    <property type="entry name" value="Cyclin-dependent kinase 11B"/>
    <property type="match status" value="1"/>
</dbReference>
<reference evidence="13" key="1">
    <citation type="submission" date="2022-10" db="EMBL/GenBank/DDBJ databases">
        <title>Genome assembly of Pristionchus species.</title>
        <authorList>
            <person name="Yoshida K."/>
            <person name="Sommer R.J."/>
        </authorList>
    </citation>
    <scope>NUCLEOTIDE SEQUENCE [LARGE SCALE GENOMIC DNA]</scope>
    <source>
        <strain evidence="13">RS5460</strain>
    </source>
</reference>
<feature type="domain" description="Protein kinase" evidence="11">
    <location>
        <begin position="373"/>
        <end position="663"/>
    </location>
</feature>
<dbReference type="InterPro" id="IPR008271">
    <property type="entry name" value="Ser/Thr_kinase_AS"/>
</dbReference>
<evidence type="ECO:0000256" key="9">
    <source>
        <dbReference type="ARBA" id="ARBA00048367"/>
    </source>
</evidence>
<dbReference type="GO" id="GO:0040019">
    <property type="term" value="P:positive regulation of embryonic development"/>
    <property type="evidence" value="ECO:0007669"/>
    <property type="project" value="UniProtKB-ARBA"/>
</dbReference>
<dbReference type="SMART" id="SM00220">
    <property type="entry name" value="S_TKc"/>
    <property type="match status" value="1"/>
</dbReference>
<evidence type="ECO:0000256" key="1">
    <source>
        <dbReference type="ARBA" id="ARBA00006485"/>
    </source>
</evidence>
<dbReference type="InterPro" id="IPR000719">
    <property type="entry name" value="Prot_kinase_dom"/>
</dbReference>
<accession>A0AAN5CB49</accession>
<dbReference type="GO" id="GO:0007346">
    <property type="term" value="P:regulation of mitotic cell cycle"/>
    <property type="evidence" value="ECO:0007669"/>
    <property type="project" value="TreeGrafter"/>
</dbReference>
<dbReference type="GO" id="GO:0005524">
    <property type="term" value="F:ATP binding"/>
    <property type="evidence" value="ECO:0007669"/>
    <property type="project" value="UniProtKB-KW"/>
</dbReference>
<feature type="compositionally biased region" description="Acidic residues" evidence="10">
    <location>
        <begin position="231"/>
        <end position="240"/>
    </location>
</feature>
<dbReference type="Pfam" id="PF00069">
    <property type="entry name" value="Pkinase"/>
    <property type="match status" value="1"/>
</dbReference>
<feature type="compositionally biased region" description="Basic residues" evidence="10">
    <location>
        <begin position="36"/>
        <end position="49"/>
    </location>
</feature>
<comment type="caution">
    <text evidence="12">The sequence shown here is derived from an EMBL/GenBank/DDBJ whole genome shotgun (WGS) entry which is preliminary data.</text>
</comment>
<dbReference type="InterPro" id="IPR050108">
    <property type="entry name" value="CDK"/>
</dbReference>
<evidence type="ECO:0000256" key="6">
    <source>
        <dbReference type="ARBA" id="ARBA00022777"/>
    </source>
</evidence>
<gene>
    <name evidence="12" type="ORF">PMAYCL1PPCAC_06782</name>
</gene>
<evidence type="ECO:0000259" key="11">
    <source>
        <dbReference type="PROSITE" id="PS50011"/>
    </source>
</evidence>
<keyword evidence="5" id="KW-0547">Nucleotide-binding</keyword>
<dbReference type="AlphaFoldDB" id="A0AAN5CB49"/>
<feature type="compositionally biased region" description="Basic and acidic residues" evidence="10">
    <location>
        <begin position="68"/>
        <end position="80"/>
    </location>
</feature>
<dbReference type="SUPFAM" id="SSF56112">
    <property type="entry name" value="Protein kinase-like (PK-like)"/>
    <property type="match status" value="1"/>
</dbReference>
<evidence type="ECO:0000256" key="10">
    <source>
        <dbReference type="SAM" id="MobiDB-lite"/>
    </source>
</evidence>
<feature type="compositionally biased region" description="Polar residues" evidence="10">
    <location>
        <begin position="18"/>
        <end position="27"/>
    </location>
</feature>
<protein>
    <recommendedName>
        <fullName evidence="2">cyclin-dependent kinase</fullName>
        <ecNumber evidence="2">2.7.11.22</ecNumber>
    </recommendedName>
</protein>
<feature type="region of interest" description="Disordered" evidence="10">
    <location>
        <begin position="1"/>
        <end position="312"/>
    </location>
</feature>
<comment type="catalytic activity">
    <reaction evidence="8">
        <text>L-threonyl-[protein] + ATP = O-phospho-L-threonyl-[protein] + ADP + H(+)</text>
        <dbReference type="Rhea" id="RHEA:46608"/>
        <dbReference type="Rhea" id="RHEA-COMP:11060"/>
        <dbReference type="Rhea" id="RHEA-COMP:11605"/>
        <dbReference type="ChEBI" id="CHEBI:15378"/>
        <dbReference type="ChEBI" id="CHEBI:30013"/>
        <dbReference type="ChEBI" id="CHEBI:30616"/>
        <dbReference type="ChEBI" id="CHEBI:61977"/>
        <dbReference type="ChEBI" id="CHEBI:456216"/>
        <dbReference type="EC" id="2.7.11.22"/>
    </reaction>
</comment>
<evidence type="ECO:0000256" key="4">
    <source>
        <dbReference type="ARBA" id="ARBA00022679"/>
    </source>
</evidence>
<keyword evidence="4" id="KW-0808">Transferase</keyword>
<evidence type="ECO:0000256" key="3">
    <source>
        <dbReference type="ARBA" id="ARBA00022527"/>
    </source>
</evidence>
<sequence>MSSSPFGRIGSEDGEASDSGNDKPSISHSEKEDRRKDKKRKHHKHKHEREKKESDGDEEERLRRRLIEKKEKGEGLKREESGDEESELFTIQPGADQKRKEREKMRERKDEREERDRDRERRDVKSFHDHRDDRRREMERRDWKDDRRRDHRPPAHRGHPREVGDRERSHRRSRSRSGDRRRREDKRGRDRSRDARRERKESDRKREDKEKEKEKEKARVTAEIEKMEVKEEVEEEEKMEVDEKKEVEEKETKSEVESREGSMTPTPLVESKTKKYSKFDSSPESNEVPDSPYQSEVDYDSEGPGSEKSAEEVEEEVVIDLSAIPFEELTDVQKATLSPESHGKKEKEWQKRLVSQLPVYYPGISGCRNIAEYECMNRIEEGTFGVVYRGRNRRTDEIVALKRLKMDREKDGFPITSLREVNMLLKAAGHENIVNVLEIVVGSNTDKTFLVMEFVEHDMKSLMETMSRNNKSFKMGEVKTLMMQLLRGMDHLHNLWILHRDLKSSNLLLNHKAVLKIADFGLAREYGEPLKSYTPIVVTLWYRSPELLLGIEKYSTEVDMWSVGCLMAEFITLKPLFNGRSEIEQIKKIFMELGTPSERVWKGYDSLRGLKEFTPPQYPYNQLRKRFPAKIISENGFRLLNELLKYDPELRITAGEALKQEWFTESPEPIAREMFPTFPAKSEQGKKPPPGPAPKAVNMPEVSAEHSQLLKDLKVGLDQAANAARGFTLKF</sequence>
<name>A0AAN5CB49_9BILA</name>
<dbReference type="CDD" id="cd07843">
    <property type="entry name" value="STKc_CDC2L1"/>
    <property type="match status" value="1"/>
</dbReference>
<dbReference type="PANTHER" id="PTHR24056">
    <property type="entry name" value="CELL DIVISION PROTEIN KINASE"/>
    <property type="match status" value="1"/>
</dbReference>
<dbReference type="GO" id="GO:0004693">
    <property type="term" value="F:cyclin-dependent protein serine/threonine kinase activity"/>
    <property type="evidence" value="ECO:0007669"/>
    <property type="project" value="UniProtKB-EC"/>
</dbReference>
<evidence type="ECO:0000256" key="5">
    <source>
        <dbReference type="ARBA" id="ARBA00022741"/>
    </source>
</evidence>
<organism evidence="12 13">
    <name type="scientific">Pristionchus mayeri</name>
    <dbReference type="NCBI Taxonomy" id="1317129"/>
    <lineage>
        <taxon>Eukaryota</taxon>
        <taxon>Metazoa</taxon>
        <taxon>Ecdysozoa</taxon>
        <taxon>Nematoda</taxon>
        <taxon>Chromadorea</taxon>
        <taxon>Rhabditida</taxon>
        <taxon>Rhabditina</taxon>
        <taxon>Diplogasteromorpha</taxon>
        <taxon>Diplogasteroidea</taxon>
        <taxon>Neodiplogasteridae</taxon>
        <taxon>Pristionchus</taxon>
    </lineage>
</organism>
<dbReference type="EMBL" id="BTRK01000002">
    <property type="protein sequence ID" value="GMR36587.1"/>
    <property type="molecule type" value="Genomic_DNA"/>
</dbReference>
<dbReference type="PANTHER" id="PTHR24056:SF107">
    <property type="entry name" value="CYCLIN-DEPENDENT KINASE 11A-RELATED"/>
    <property type="match status" value="1"/>
</dbReference>
<dbReference type="GO" id="GO:0005634">
    <property type="term" value="C:nucleus"/>
    <property type="evidence" value="ECO:0007669"/>
    <property type="project" value="TreeGrafter"/>
</dbReference>
<dbReference type="Gene3D" id="1.10.510.10">
    <property type="entry name" value="Transferase(Phosphotransferase) domain 1"/>
    <property type="match status" value="1"/>
</dbReference>